<gene>
    <name evidence="1" type="ORF">GPECTOR_59g619</name>
</gene>
<organism evidence="1 2">
    <name type="scientific">Gonium pectorale</name>
    <name type="common">Green alga</name>
    <dbReference type="NCBI Taxonomy" id="33097"/>
    <lineage>
        <taxon>Eukaryota</taxon>
        <taxon>Viridiplantae</taxon>
        <taxon>Chlorophyta</taxon>
        <taxon>core chlorophytes</taxon>
        <taxon>Chlorophyceae</taxon>
        <taxon>CS clade</taxon>
        <taxon>Chlamydomonadales</taxon>
        <taxon>Volvocaceae</taxon>
        <taxon>Gonium</taxon>
    </lineage>
</organism>
<accession>A0A150G586</accession>
<protein>
    <submittedName>
        <fullName evidence="1">Uncharacterized protein</fullName>
    </submittedName>
</protein>
<comment type="caution">
    <text evidence="1">The sequence shown here is derived from an EMBL/GenBank/DDBJ whole genome shotgun (WGS) entry which is preliminary data.</text>
</comment>
<proteinExistence type="predicted"/>
<name>A0A150G586_GONPE</name>
<dbReference type="EMBL" id="LSYV01000060">
    <property type="protein sequence ID" value="KXZ45012.1"/>
    <property type="molecule type" value="Genomic_DNA"/>
</dbReference>
<keyword evidence="2" id="KW-1185">Reference proteome</keyword>
<evidence type="ECO:0000313" key="1">
    <source>
        <dbReference type="EMBL" id="KXZ45012.1"/>
    </source>
</evidence>
<dbReference type="Proteomes" id="UP000075714">
    <property type="component" value="Unassembled WGS sequence"/>
</dbReference>
<sequence>MAEAPLSVAVAPSALELNQPPPADADVTPMEPAAAAAVLPSPAQGPLPPSASHACSVARLRRSPAPFVAHASGRLSLALCGMGAHNGGGPAPPGA</sequence>
<reference evidence="2" key="1">
    <citation type="journal article" date="2016" name="Nat. Commun.">
        <title>The Gonium pectorale genome demonstrates co-option of cell cycle regulation during the evolution of multicellularity.</title>
        <authorList>
            <person name="Hanschen E.R."/>
            <person name="Marriage T.N."/>
            <person name="Ferris P.J."/>
            <person name="Hamaji T."/>
            <person name="Toyoda A."/>
            <person name="Fujiyama A."/>
            <person name="Neme R."/>
            <person name="Noguchi H."/>
            <person name="Minakuchi Y."/>
            <person name="Suzuki M."/>
            <person name="Kawai-Toyooka H."/>
            <person name="Smith D.R."/>
            <person name="Sparks H."/>
            <person name="Anderson J."/>
            <person name="Bakaric R."/>
            <person name="Luria V."/>
            <person name="Karger A."/>
            <person name="Kirschner M.W."/>
            <person name="Durand P.M."/>
            <person name="Michod R.E."/>
            <person name="Nozaki H."/>
            <person name="Olson B.J."/>
        </authorList>
    </citation>
    <scope>NUCLEOTIDE SEQUENCE [LARGE SCALE GENOMIC DNA]</scope>
    <source>
        <strain evidence="2">NIES-2863</strain>
    </source>
</reference>
<evidence type="ECO:0000313" key="2">
    <source>
        <dbReference type="Proteomes" id="UP000075714"/>
    </source>
</evidence>
<dbReference type="AlphaFoldDB" id="A0A150G586"/>